<dbReference type="InterPro" id="IPR013956">
    <property type="entry name" value="E3_ubiquit_lig_Bre1"/>
</dbReference>
<evidence type="ECO:0000256" key="5">
    <source>
        <dbReference type="ARBA" id="ARBA00022679"/>
    </source>
</evidence>
<dbReference type="SMART" id="SM00184">
    <property type="entry name" value="RING"/>
    <property type="match status" value="1"/>
</dbReference>
<evidence type="ECO:0000256" key="10">
    <source>
        <dbReference type="ARBA" id="ARBA00022853"/>
    </source>
</evidence>
<feature type="coiled-coil region" evidence="15">
    <location>
        <begin position="287"/>
        <end position="380"/>
    </location>
</feature>
<dbReference type="GO" id="GO:0000724">
    <property type="term" value="P:double-strand break repair via homologous recombination"/>
    <property type="evidence" value="ECO:0007669"/>
    <property type="project" value="EnsemblFungi"/>
</dbReference>
<dbReference type="InterPro" id="IPR013083">
    <property type="entry name" value="Znf_RING/FYVE/PHD"/>
</dbReference>
<gene>
    <name evidence="18" type="primary">NDAI0D04300</name>
    <name evidence="18" type="ordered locus">NDAI_0D04300</name>
</gene>
<proteinExistence type="inferred from homology"/>
<dbReference type="AlphaFoldDB" id="G0WAD3"/>
<dbReference type="GO" id="GO:0097110">
    <property type="term" value="F:scaffold protein binding"/>
    <property type="evidence" value="ECO:0007669"/>
    <property type="project" value="EnsemblFungi"/>
</dbReference>
<dbReference type="GO" id="GO:0006366">
    <property type="term" value="P:transcription by RNA polymerase II"/>
    <property type="evidence" value="ECO:0007669"/>
    <property type="project" value="EnsemblFungi"/>
</dbReference>
<keyword evidence="8 14" id="KW-0833">Ubl conjugation pathway</keyword>
<evidence type="ECO:0000256" key="4">
    <source>
        <dbReference type="ARBA" id="ARBA00005555"/>
    </source>
</evidence>
<dbReference type="InterPro" id="IPR001841">
    <property type="entry name" value="Znf_RING"/>
</dbReference>
<dbReference type="CDD" id="cd16499">
    <property type="entry name" value="RING-HC_Bre1-like"/>
    <property type="match status" value="1"/>
</dbReference>
<evidence type="ECO:0000256" key="8">
    <source>
        <dbReference type="ARBA" id="ARBA00022786"/>
    </source>
</evidence>
<organism evidence="18 19">
    <name type="scientific">Naumovozyma dairenensis (strain ATCC 10597 / BCRC 20456 / CBS 421 / NBRC 0211 / NRRL Y-12639)</name>
    <name type="common">Saccharomyces dairenensis</name>
    <dbReference type="NCBI Taxonomy" id="1071378"/>
    <lineage>
        <taxon>Eukaryota</taxon>
        <taxon>Fungi</taxon>
        <taxon>Dikarya</taxon>
        <taxon>Ascomycota</taxon>
        <taxon>Saccharomycotina</taxon>
        <taxon>Saccharomycetes</taxon>
        <taxon>Saccharomycetales</taxon>
        <taxon>Saccharomycetaceae</taxon>
        <taxon>Naumovozyma</taxon>
    </lineage>
</organism>
<evidence type="ECO:0000256" key="15">
    <source>
        <dbReference type="SAM" id="Coils"/>
    </source>
</evidence>
<comment type="subcellular location">
    <subcellularLocation>
        <location evidence="2 14">Nucleus</location>
    </subcellularLocation>
</comment>
<dbReference type="GO" id="GO:0000781">
    <property type="term" value="C:chromosome, telomeric region"/>
    <property type="evidence" value="ECO:0007669"/>
    <property type="project" value="GOC"/>
</dbReference>
<evidence type="ECO:0000256" key="2">
    <source>
        <dbReference type="ARBA" id="ARBA00004123"/>
    </source>
</evidence>
<evidence type="ECO:0000256" key="14">
    <source>
        <dbReference type="RuleBase" id="RU365038"/>
    </source>
</evidence>
<protein>
    <recommendedName>
        <fullName evidence="14">E3 ubiquitin protein ligase</fullName>
        <ecNumber evidence="14">2.3.2.27</ecNumber>
    </recommendedName>
</protein>
<dbReference type="GO" id="GO:0016567">
    <property type="term" value="P:protein ubiquitination"/>
    <property type="evidence" value="ECO:0007669"/>
    <property type="project" value="UniProtKB-UniRule"/>
</dbReference>
<comment type="similarity">
    <text evidence="4 14">Belongs to the BRE1 family.</text>
</comment>
<evidence type="ECO:0000256" key="3">
    <source>
        <dbReference type="ARBA" id="ARBA00004906"/>
    </source>
</evidence>
<keyword evidence="11 14" id="KW-0175">Coiled coil</keyword>
<feature type="coiled-coil region" evidence="15">
    <location>
        <begin position="552"/>
        <end position="656"/>
    </location>
</feature>
<dbReference type="Pfam" id="PF08647">
    <property type="entry name" value="BRE1"/>
    <property type="match status" value="1"/>
</dbReference>
<evidence type="ECO:0000256" key="13">
    <source>
        <dbReference type="PROSITE-ProRule" id="PRU00175"/>
    </source>
</evidence>
<evidence type="ECO:0000256" key="7">
    <source>
        <dbReference type="ARBA" id="ARBA00022771"/>
    </source>
</evidence>
<dbReference type="STRING" id="1071378.G0WAD3"/>
<dbReference type="PANTHER" id="PTHR23163:SF0">
    <property type="entry name" value="E3 UBIQUITIN-PROTEIN LIGASE BRE1"/>
    <property type="match status" value="1"/>
</dbReference>
<keyword evidence="6 14" id="KW-0479">Metal-binding</keyword>
<evidence type="ECO:0000256" key="16">
    <source>
        <dbReference type="SAM" id="MobiDB-lite"/>
    </source>
</evidence>
<reference evidence="18 19" key="1">
    <citation type="journal article" date="2011" name="Proc. Natl. Acad. Sci. U.S.A.">
        <title>Evolutionary erosion of yeast sex chromosomes by mating-type switching accidents.</title>
        <authorList>
            <person name="Gordon J.L."/>
            <person name="Armisen D."/>
            <person name="Proux-Wera E."/>
            <person name="Oheigeartaigh S.S."/>
            <person name="Byrne K.P."/>
            <person name="Wolfe K.H."/>
        </authorList>
    </citation>
    <scope>NUCLEOTIDE SEQUENCE [LARGE SCALE GENOMIC DNA]</scope>
    <source>
        <strain evidence="19">ATCC 10597 / BCRC 20456 / CBS 421 / NBRC 0211 / NRRL Y-12639</strain>
    </source>
</reference>
<feature type="coiled-coil region" evidence="15">
    <location>
        <begin position="148"/>
        <end position="196"/>
    </location>
</feature>
<keyword evidence="12 14" id="KW-0539">Nucleus</keyword>
<dbReference type="PROSITE" id="PS50089">
    <property type="entry name" value="ZF_RING_2"/>
    <property type="match status" value="1"/>
</dbReference>
<dbReference type="GO" id="GO:0031571">
    <property type="term" value="P:mitotic G1 DNA damage checkpoint signaling"/>
    <property type="evidence" value="ECO:0007669"/>
    <property type="project" value="EnsemblFungi"/>
</dbReference>
<keyword evidence="9 14" id="KW-0862">Zinc</keyword>
<dbReference type="GO" id="GO:0030174">
    <property type="term" value="P:regulation of DNA-templated DNA replication initiation"/>
    <property type="evidence" value="ECO:0007669"/>
    <property type="project" value="EnsemblFungi"/>
</dbReference>
<dbReference type="EMBL" id="HE580270">
    <property type="protein sequence ID" value="CCD24744.1"/>
    <property type="molecule type" value="Genomic_DNA"/>
</dbReference>
<feature type="coiled-coil region" evidence="15">
    <location>
        <begin position="410"/>
        <end position="464"/>
    </location>
</feature>
<dbReference type="GO" id="GO:0000722">
    <property type="term" value="P:telomere maintenance via recombination"/>
    <property type="evidence" value="ECO:0007669"/>
    <property type="project" value="EnsemblFungi"/>
</dbReference>
<comment type="pathway">
    <text evidence="3 14">Protein modification; protein ubiquitination.</text>
</comment>
<dbReference type="GO" id="GO:0061630">
    <property type="term" value="F:ubiquitin protein ligase activity"/>
    <property type="evidence" value="ECO:0007669"/>
    <property type="project" value="UniProtKB-EC"/>
</dbReference>
<keyword evidence="5 14" id="KW-0808">Transferase</keyword>
<evidence type="ECO:0000256" key="6">
    <source>
        <dbReference type="ARBA" id="ARBA00022723"/>
    </source>
</evidence>
<dbReference type="OrthoDB" id="654191at2759"/>
<evidence type="ECO:0000256" key="1">
    <source>
        <dbReference type="ARBA" id="ARBA00000900"/>
    </source>
</evidence>
<dbReference type="GO" id="GO:0005634">
    <property type="term" value="C:nucleus"/>
    <property type="evidence" value="ECO:0007669"/>
    <property type="project" value="UniProtKB-SubCell"/>
</dbReference>
<dbReference type="FunFam" id="3.30.40.10:FF:000414">
    <property type="entry name" value="E3 ubiquitin protein ligase"/>
    <property type="match status" value="1"/>
</dbReference>
<dbReference type="Gene3D" id="3.30.40.10">
    <property type="entry name" value="Zinc/RING finger domain, C3HC4 (zinc finger)"/>
    <property type="match status" value="1"/>
</dbReference>
<dbReference type="eggNOG" id="KOG0978">
    <property type="taxonomic scope" value="Eukaryota"/>
</dbReference>
<dbReference type="KEGG" id="ndi:NDAI_0D04300"/>
<evidence type="ECO:0000256" key="12">
    <source>
        <dbReference type="ARBA" id="ARBA00023242"/>
    </source>
</evidence>
<dbReference type="Proteomes" id="UP000000689">
    <property type="component" value="Chromosome 4"/>
</dbReference>
<dbReference type="GO" id="GO:0042138">
    <property type="term" value="P:meiotic DNA double-strand break formation"/>
    <property type="evidence" value="ECO:0007669"/>
    <property type="project" value="EnsemblFungi"/>
</dbReference>
<evidence type="ECO:0000256" key="11">
    <source>
        <dbReference type="ARBA" id="ARBA00023054"/>
    </source>
</evidence>
<feature type="domain" description="RING-type" evidence="17">
    <location>
        <begin position="691"/>
        <end position="730"/>
    </location>
</feature>
<dbReference type="GO" id="GO:0008270">
    <property type="term" value="F:zinc ion binding"/>
    <property type="evidence" value="ECO:0007669"/>
    <property type="project" value="UniProtKB-KW"/>
</dbReference>
<keyword evidence="10 14" id="KW-0156">Chromatin regulator</keyword>
<dbReference type="GO" id="GO:0031509">
    <property type="term" value="P:subtelomeric heterochromatin formation"/>
    <property type="evidence" value="ECO:0007669"/>
    <property type="project" value="EnsemblFungi"/>
</dbReference>
<evidence type="ECO:0000313" key="19">
    <source>
        <dbReference type="Proteomes" id="UP000000689"/>
    </source>
</evidence>
<dbReference type="OMA" id="YRQMQEY"/>
<sequence length="743" mass="85325">MSELDQPPTKKIKLQQSEHRLELSDPTEPLTQRDVIAFQKEAIFRCLNQNRTLLDSLKVKYEVTERDYNGIVSQISKIITIFFTLLNLIHSSSIFSSSILNDDERKLIENLLLNSKNDDDADSNTPVHLIIESSTQLMDIFNKCLSKDQEFQLDKNKLMQNLEKLTNEKSKLSLQNEKLNNQLTSLQTHYESLIKKYDRDDSITVKRVFSKEISNCKDVGPNVQEVNTQQQFASGTETKLEQKGGLIDSTIQANNNIALSPKGDVEGQQENSCNVTNGDSLSDDKKILQYEVKISDLENQIVILNDTLKSLEEIKLENENKIRELNTQVSQKINISISKDRFNSSISVDNSDRDMLMIKIDQLTKENKELTETNEQFLSKFQKLSSDQEFITNNIKEQFKASNGNLFKMNQSLEKDLTRIRTTRDELLSKLAILEKEKSKSELLTDLENVNKILTEQWKSMEKRNSTYSSDSPDKQSLLKEIQDMEMAFKDVSTLLNKKYIKLSNSESTITKLSVEKTKADQKYFAAMRSKDSILIENKNILKKFNKINDLILQLKDNEIILTKKIENLQKQLNFSQLNEKGLINKNKTISTNLVNLNSEINNLKKINSNLNQLNLTQANDLTKLNSLMKSIEMENKKLTSKNGQLEKTNMKLSDKLFKDNKSNNINGGNNTMIDTNQNEELENFRQLVYCSLCSKNWKNMAIKTCGHVFCQDCCKERLAARMRKCPTCNNPFGSNDLMAIHL</sequence>
<evidence type="ECO:0000313" key="18">
    <source>
        <dbReference type="EMBL" id="CCD24744.1"/>
    </source>
</evidence>
<dbReference type="UniPathway" id="UPA00143"/>
<dbReference type="PANTHER" id="PTHR23163">
    <property type="entry name" value="RING FINGER PROTEIN-RELATED"/>
    <property type="match status" value="1"/>
</dbReference>
<evidence type="ECO:0000259" key="17">
    <source>
        <dbReference type="PROSITE" id="PS50089"/>
    </source>
</evidence>
<dbReference type="RefSeq" id="XP_003669987.1">
    <property type="nucleotide sequence ID" value="XM_003669939.1"/>
</dbReference>
<dbReference type="SUPFAM" id="SSF57850">
    <property type="entry name" value="RING/U-box"/>
    <property type="match status" value="1"/>
</dbReference>
<comment type="catalytic activity">
    <reaction evidence="1 14">
        <text>S-ubiquitinyl-[E2 ubiquitin-conjugating enzyme]-L-cysteine + [acceptor protein]-L-lysine = [E2 ubiquitin-conjugating enzyme]-L-cysteine + N(6)-ubiquitinyl-[acceptor protein]-L-lysine.</text>
        <dbReference type="EC" id="2.3.2.27"/>
    </reaction>
</comment>
<dbReference type="EC" id="2.3.2.27" evidence="14"/>
<keyword evidence="7 13" id="KW-0863">Zinc-finger</keyword>
<dbReference type="GO" id="GO:0042802">
    <property type="term" value="F:identical protein binding"/>
    <property type="evidence" value="ECO:0007669"/>
    <property type="project" value="EnsemblFungi"/>
</dbReference>
<accession>G0WAD3</accession>
<dbReference type="Pfam" id="PF13923">
    <property type="entry name" value="zf-C3HC4_2"/>
    <property type="match status" value="1"/>
</dbReference>
<dbReference type="GO" id="GO:0003688">
    <property type="term" value="F:DNA replication origin binding"/>
    <property type="evidence" value="ECO:0007669"/>
    <property type="project" value="EnsemblFungi"/>
</dbReference>
<evidence type="ECO:0000256" key="9">
    <source>
        <dbReference type="ARBA" id="ARBA00022833"/>
    </source>
</evidence>
<name>G0WAD3_NAUDC</name>
<feature type="region of interest" description="Disordered" evidence="16">
    <location>
        <begin position="1"/>
        <end position="25"/>
    </location>
</feature>
<dbReference type="GeneID" id="11495044"/>
<keyword evidence="19" id="KW-1185">Reference proteome</keyword>
<dbReference type="GO" id="GO:0033503">
    <property type="term" value="C:HULC complex"/>
    <property type="evidence" value="ECO:0007669"/>
    <property type="project" value="TreeGrafter"/>
</dbReference>
<dbReference type="GO" id="GO:0031573">
    <property type="term" value="P:mitotic intra-S DNA damage checkpoint signaling"/>
    <property type="evidence" value="ECO:0007669"/>
    <property type="project" value="EnsemblFungi"/>
</dbReference>
<dbReference type="HOGENOM" id="CLU_019713_1_0_1"/>